<dbReference type="PROSITE" id="PS50893">
    <property type="entry name" value="ABC_TRANSPORTER_2"/>
    <property type="match status" value="1"/>
</dbReference>
<reference evidence="7" key="1">
    <citation type="submission" date="2020-05" db="EMBL/GenBank/DDBJ databases">
        <authorList>
            <person name="Chiriac C."/>
            <person name="Salcher M."/>
            <person name="Ghai R."/>
            <person name="Kavagutti S V."/>
        </authorList>
    </citation>
    <scope>NUCLEOTIDE SEQUENCE</scope>
</reference>
<feature type="domain" description="ABC transporter" evidence="6">
    <location>
        <begin position="16"/>
        <end position="238"/>
    </location>
</feature>
<dbReference type="InterPro" id="IPR003593">
    <property type="entry name" value="AAA+_ATPase"/>
</dbReference>
<dbReference type="InterPro" id="IPR027417">
    <property type="entry name" value="P-loop_NTPase"/>
</dbReference>
<sequence length="246" mass="26578">MSKKAFAESVKGTVVLKADNISVGYVGQPVVRDLNFEVKSGQVVCVLGPNGAGKTTTLMGLSGVLPVMSGSVEMFGAVTVAGLHRRARAGLSYVTEERSVIKSISLRDNIRLAGIEPQSVLEFFPELEKRIGVRAGLLSGGEQQMLTLGRALAREPRLLLADELSLGLAPLIVDRLLKAVRDAADQRNAGVLMVEQHARKALAYADRALVMQRGRIVLDLSGDEARARIHEIEETYMTRSAESLEE</sequence>
<dbReference type="GO" id="GO:0015658">
    <property type="term" value="F:branched-chain amino acid transmembrane transporter activity"/>
    <property type="evidence" value="ECO:0007669"/>
    <property type="project" value="TreeGrafter"/>
</dbReference>
<dbReference type="GO" id="GO:0015807">
    <property type="term" value="P:L-amino acid transport"/>
    <property type="evidence" value="ECO:0007669"/>
    <property type="project" value="TreeGrafter"/>
</dbReference>
<dbReference type="PANTHER" id="PTHR43820">
    <property type="entry name" value="HIGH-AFFINITY BRANCHED-CHAIN AMINO ACID TRANSPORT ATP-BINDING PROTEIN LIVF"/>
    <property type="match status" value="1"/>
</dbReference>
<dbReference type="Pfam" id="PF00005">
    <property type="entry name" value="ABC_tran"/>
    <property type="match status" value="1"/>
</dbReference>
<keyword evidence="3" id="KW-0547">Nucleotide-binding</keyword>
<dbReference type="AlphaFoldDB" id="A0A6J7HVH6"/>
<accession>A0A6J7HVH6</accession>
<proteinExistence type="inferred from homology"/>
<dbReference type="PANTHER" id="PTHR43820:SF4">
    <property type="entry name" value="HIGH-AFFINITY BRANCHED-CHAIN AMINO ACID TRANSPORT ATP-BINDING PROTEIN LIVF"/>
    <property type="match status" value="1"/>
</dbReference>
<evidence type="ECO:0000256" key="3">
    <source>
        <dbReference type="ARBA" id="ARBA00022741"/>
    </source>
</evidence>
<protein>
    <submittedName>
        <fullName evidence="7">Unannotated protein</fullName>
    </submittedName>
</protein>
<dbReference type="InterPro" id="IPR003439">
    <property type="entry name" value="ABC_transporter-like_ATP-bd"/>
</dbReference>
<keyword evidence="5" id="KW-0029">Amino-acid transport</keyword>
<evidence type="ECO:0000259" key="6">
    <source>
        <dbReference type="PROSITE" id="PS50893"/>
    </source>
</evidence>
<dbReference type="EMBL" id="CAFBMR010000071">
    <property type="protein sequence ID" value="CAB4922053.1"/>
    <property type="molecule type" value="Genomic_DNA"/>
</dbReference>
<dbReference type="Gene3D" id="3.40.50.300">
    <property type="entry name" value="P-loop containing nucleotide triphosphate hydrolases"/>
    <property type="match status" value="1"/>
</dbReference>
<dbReference type="GO" id="GO:0016887">
    <property type="term" value="F:ATP hydrolysis activity"/>
    <property type="evidence" value="ECO:0007669"/>
    <property type="project" value="InterPro"/>
</dbReference>
<dbReference type="SUPFAM" id="SSF52540">
    <property type="entry name" value="P-loop containing nucleoside triphosphate hydrolases"/>
    <property type="match status" value="1"/>
</dbReference>
<keyword evidence="4" id="KW-0067">ATP-binding</keyword>
<evidence type="ECO:0000256" key="4">
    <source>
        <dbReference type="ARBA" id="ARBA00022840"/>
    </source>
</evidence>
<gene>
    <name evidence="7" type="ORF">UFOPK3610_01470</name>
</gene>
<dbReference type="InterPro" id="IPR052156">
    <property type="entry name" value="BCAA_Transport_ATP-bd_LivF"/>
</dbReference>
<dbReference type="PROSITE" id="PS00211">
    <property type="entry name" value="ABC_TRANSPORTER_1"/>
    <property type="match status" value="1"/>
</dbReference>
<evidence type="ECO:0000256" key="1">
    <source>
        <dbReference type="ARBA" id="ARBA00005417"/>
    </source>
</evidence>
<keyword evidence="2" id="KW-0813">Transport</keyword>
<evidence type="ECO:0000256" key="2">
    <source>
        <dbReference type="ARBA" id="ARBA00022448"/>
    </source>
</evidence>
<dbReference type="SMART" id="SM00382">
    <property type="entry name" value="AAA"/>
    <property type="match status" value="1"/>
</dbReference>
<name>A0A6J7HVH6_9ZZZZ</name>
<evidence type="ECO:0000256" key="5">
    <source>
        <dbReference type="ARBA" id="ARBA00022970"/>
    </source>
</evidence>
<organism evidence="7">
    <name type="scientific">freshwater metagenome</name>
    <dbReference type="NCBI Taxonomy" id="449393"/>
    <lineage>
        <taxon>unclassified sequences</taxon>
        <taxon>metagenomes</taxon>
        <taxon>ecological metagenomes</taxon>
    </lineage>
</organism>
<comment type="similarity">
    <text evidence="1">Belongs to the ABC transporter superfamily.</text>
</comment>
<evidence type="ECO:0000313" key="7">
    <source>
        <dbReference type="EMBL" id="CAB4922053.1"/>
    </source>
</evidence>
<dbReference type="InterPro" id="IPR017871">
    <property type="entry name" value="ABC_transporter-like_CS"/>
</dbReference>
<dbReference type="GO" id="GO:0005524">
    <property type="term" value="F:ATP binding"/>
    <property type="evidence" value="ECO:0007669"/>
    <property type="project" value="UniProtKB-KW"/>
</dbReference>